<reference evidence="5" key="1">
    <citation type="submission" date="2021-06" db="EMBL/GenBank/DDBJ databases">
        <authorList>
            <person name="Kallberg Y."/>
            <person name="Tangrot J."/>
            <person name="Rosling A."/>
        </authorList>
    </citation>
    <scope>NUCLEOTIDE SEQUENCE</scope>
    <source>
        <strain evidence="5">IA702</strain>
    </source>
</reference>
<feature type="domain" description="TOG" evidence="4">
    <location>
        <begin position="670"/>
        <end position="937"/>
    </location>
</feature>
<name>A0A9N9FZM9_9GLOM</name>
<feature type="region of interest" description="Disordered" evidence="3">
    <location>
        <begin position="28"/>
        <end position="340"/>
    </location>
</feature>
<evidence type="ECO:0000256" key="3">
    <source>
        <dbReference type="SAM" id="MobiDB-lite"/>
    </source>
</evidence>
<feature type="compositionally biased region" description="Basic and acidic residues" evidence="3">
    <location>
        <begin position="37"/>
        <end position="119"/>
    </location>
</feature>
<accession>A0A9N9FZM9</accession>
<dbReference type="AlphaFoldDB" id="A0A9N9FZM9"/>
<dbReference type="InterPro" id="IPR021133">
    <property type="entry name" value="HEAT_type_2"/>
</dbReference>
<organism evidence="5 6">
    <name type="scientific">Paraglomus occultum</name>
    <dbReference type="NCBI Taxonomy" id="144539"/>
    <lineage>
        <taxon>Eukaryota</taxon>
        <taxon>Fungi</taxon>
        <taxon>Fungi incertae sedis</taxon>
        <taxon>Mucoromycota</taxon>
        <taxon>Glomeromycotina</taxon>
        <taxon>Glomeromycetes</taxon>
        <taxon>Paraglomerales</taxon>
        <taxon>Paraglomeraceae</taxon>
        <taxon>Paraglomus</taxon>
    </lineage>
</organism>
<dbReference type="Proteomes" id="UP000789572">
    <property type="component" value="Unassembled WGS sequence"/>
</dbReference>
<feature type="compositionally biased region" description="Basic and acidic residues" evidence="3">
    <location>
        <begin position="356"/>
        <end position="438"/>
    </location>
</feature>
<keyword evidence="6" id="KW-1185">Reference proteome</keyword>
<dbReference type="SMART" id="SM01349">
    <property type="entry name" value="TOG"/>
    <property type="match status" value="1"/>
</dbReference>
<comment type="caution">
    <text evidence="5">The sequence shown here is derived from an EMBL/GenBank/DDBJ whole genome shotgun (WGS) entry which is preliminary data.</text>
</comment>
<protein>
    <submittedName>
        <fullName evidence="5">7130_t:CDS:1</fullName>
    </submittedName>
</protein>
<feature type="compositionally biased region" description="Polar residues" evidence="3">
    <location>
        <begin position="121"/>
        <end position="147"/>
    </location>
</feature>
<proteinExistence type="predicted"/>
<evidence type="ECO:0000259" key="4">
    <source>
        <dbReference type="SMART" id="SM01349"/>
    </source>
</evidence>
<dbReference type="OrthoDB" id="2397370at2759"/>
<sequence>MELQRERELQEEAERQREYRERQLQMQREYELEEQQEIERQQQLQREREREREIQEQQERERELQLQREREIQEQEEREREHRERQLQIQRERELHERRERDIQDSRDRATPERRDREFGQPQTPSPRSSIQLQSQQKPSRQNTPPQMATVKDNVHDWIENQRSTVREFRENDWNENQMRDDDYVPPKDNDWNDRDNARRTSRDIDWDNSGGRRSLRDPEWFGKRGGGRDRDVDRQRGHNQRDERSNYPDNNWPEKERRAQRDPRDADWEERNQRGRRGPRDPRDLDWDGRDRRPLREPRDPDWDNRARERRRERSNPRDYRDSEWDDRRYPSPRGSRDYEWEERGRPIRRTVNDHWEAHNERPSPREYDYDDRGRPIPRDPRDIDWDERAPRESSRASEGDWDERGNRGFSRNNREFDRDDRSSRYSAKDMRDERSRRVSPPGSDYNAPEKALLKDSEREGDDGRGLSNGSNKAQDDNKPSAEGQGHLTSQPMARVVSLPPSPEELGITDVAQELSSLREIVENLDLESDSFDEEIGLEKDDDSTITRPIRITEDTWKQLASLNNSGENGNFVYDNAEDRLNENDGKAAIEEGDVSESQRKTITPNDQLTDASLLSSAIEAINTLAESVGIPNTESQPVMGGAETETTGSPVPKVANARQRALRRDRLAGSPGTMSTHEKGLLLATLLARLNTNDVDKLLLRKLERLSKETPLSDGPEAEEVWEDGGRFGELINALLTFFEDYDERSPDLKETGLQLLQQLLINQTRYVAGLERDVLRVCLDCRADLATNVSGQADEVLETYVQIVDVHTGLYALIDIMESRMFNSGYSNPSSPVQGHYGQRSNPKAAAFMVLARLVRRFEKRSLEREVGKIVPLAIRAFNDTKPEIRKAVVDSLVSVYSIIGDDNTMLQYLTSLNPAQQRLLHYYFDKSKRQQKSTAQGVVV</sequence>
<feature type="region of interest" description="Disordered" evidence="3">
    <location>
        <begin position="633"/>
        <end position="652"/>
    </location>
</feature>
<dbReference type="SUPFAM" id="SSF48371">
    <property type="entry name" value="ARM repeat"/>
    <property type="match status" value="1"/>
</dbReference>
<evidence type="ECO:0000256" key="1">
    <source>
        <dbReference type="ARBA" id="ARBA00022737"/>
    </source>
</evidence>
<feature type="region of interest" description="Disordered" evidence="3">
    <location>
        <begin position="1"/>
        <end position="20"/>
    </location>
</feature>
<feature type="compositionally biased region" description="Basic and acidic residues" evidence="3">
    <location>
        <begin position="153"/>
        <end position="206"/>
    </location>
</feature>
<dbReference type="PROSITE" id="PS50077">
    <property type="entry name" value="HEAT_REPEAT"/>
    <property type="match status" value="1"/>
</dbReference>
<evidence type="ECO:0000256" key="2">
    <source>
        <dbReference type="PROSITE-ProRule" id="PRU00103"/>
    </source>
</evidence>
<dbReference type="EMBL" id="CAJVPJ010000951">
    <property type="protein sequence ID" value="CAG8567211.1"/>
    <property type="molecule type" value="Genomic_DNA"/>
</dbReference>
<dbReference type="InterPro" id="IPR016024">
    <property type="entry name" value="ARM-type_fold"/>
</dbReference>
<evidence type="ECO:0000313" key="6">
    <source>
        <dbReference type="Proteomes" id="UP000789572"/>
    </source>
</evidence>
<feature type="compositionally biased region" description="Basic and acidic residues" evidence="3">
    <location>
        <begin position="453"/>
        <end position="466"/>
    </location>
</feature>
<dbReference type="InterPro" id="IPR011989">
    <property type="entry name" value="ARM-like"/>
</dbReference>
<dbReference type="Gene3D" id="1.25.10.10">
    <property type="entry name" value="Leucine-rich Repeat Variant"/>
    <property type="match status" value="1"/>
</dbReference>
<feature type="compositionally biased region" description="Basic and acidic residues" evidence="3">
    <location>
        <begin position="215"/>
        <end position="340"/>
    </location>
</feature>
<gene>
    <name evidence="5" type="ORF">POCULU_LOCUS5810</name>
</gene>
<feature type="region of interest" description="Disordered" evidence="3">
    <location>
        <begin position="356"/>
        <end position="493"/>
    </location>
</feature>
<evidence type="ECO:0000313" key="5">
    <source>
        <dbReference type="EMBL" id="CAG8567211.1"/>
    </source>
</evidence>
<dbReference type="InterPro" id="IPR034085">
    <property type="entry name" value="TOG"/>
</dbReference>
<keyword evidence="1" id="KW-0677">Repeat</keyword>
<feature type="repeat" description="HEAT" evidence="2">
    <location>
        <begin position="873"/>
        <end position="909"/>
    </location>
</feature>